<dbReference type="PROSITE" id="PS51421">
    <property type="entry name" value="RAS"/>
    <property type="match status" value="1"/>
</dbReference>
<proteinExistence type="predicted"/>
<dbReference type="VEuPathDB" id="TrichDB:TVAGG3_1032040"/>
<dbReference type="NCBIfam" id="TIGR00231">
    <property type="entry name" value="small_GTP"/>
    <property type="match status" value="1"/>
</dbReference>
<dbReference type="AlphaFoldDB" id="A0A8U0WP29"/>
<dbReference type="GO" id="GO:0003924">
    <property type="term" value="F:GTPase activity"/>
    <property type="evidence" value="ECO:0000318"/>
    <property type="project" value="GO_Central"/>
</dbReference>
<dbReference type="GO" id="GO:0005769">
    <property type="term" value="C:early endosome"/>
    <property type="evidence" value="ECO:0000318"/>
    <property type="project" value="GO_Central"/>
</dbReference>
<dbReference type="OrthoDB" id="63533at2759"/>
<dbReference type="PANTHER" id="PTHR47978">
    <property type="match status" value="1"/>
</dbReference>
<evidence type="ECO:0000256" key="1">
    <source>
        <dbReference type="ARBA" id="ARBA00022741"/>
    </source>
</evidence>
<dbReference type="SMART" id="SM00173">
    <property type="entry name" value="RAS"/>
    <property type="match status" value="1"/>
</dbReference>
<dbReference type="EMBL" id="DS115670">
    <property type="protein sequence ID" value="EAX83888.1"/>
    <property type="molecule type" value="Genomic_DNA"/>
</dbReference>
<reference evidence="3" key="2">
    <citation type="journal article" date="2007" name="Science">
        <title>Draft genome sequence of the sexually transmitted pathogen Trichomonas vaginalis.</title>
        <authorList>
            <person name="Carlton J.M."/>
            <person name="Hirt R.P."/>
            <person name="Silva J.C."/>
            <person name="Delcher A.L."/>
            <person name="Schatz M."/>
            <person name="Zhao Q."/>
            <person name="Wortman J.R."/>
            <person name="Bidwell S.L."/>
            <person name="Alsmark U.C.M."/>
            <person name="Besteiro S."/>
            <person name="Sicheritz-Ponten T."/>
            <person name="Noel C.J."/>
            <person name="Dacks J.B."/>
            <person name="Foster P.G."/>
            <person name="Simillion C."/>
            <person name="Van de Peer Y."/>
            <person name="Miranda-Saavedra D."/>
            <person name="Barton G.J."/>
            <person name="Westrop G.D."/>
            <person name="Mueller S."/>
            <person name="Dessi D."/>
            <person name="Fiori P.L."/>
            <person name="Ren Q."/>
            <person name="Paulsen I."/>
            <person name="Zhang H."/>
            <person name="Bastida-Corcuera F.D."/>
            <person name="Simoes-Barbosa A."/>
            <person name="Brown M.T."/>
            <person name="Hayes R.D."/>
            <person name="Mukherjee M."/>
            <person name="Okumura C.Y."/>
            <person name="Schneider R."/>
            <person name="Smith A.J."/>
            <person name="Vanacova S."/>
            <person name="Villalvazo M."/>
            <person name="Haas B.J."/>
            <person name="Pertea M."/>
            <person name="Feldblyum T.V."/>
            <person name="Utterback T.R."/>
            <person name="Shu C.L."/>
            <person name="Osoegawa K."/>
            <person name="de Jong P.J."/>
            <person name="Hrdy I."/>
            <person name="Horvathova L."/>
            <person name="Zubacova Z."/>
            <person name="Dolezal P."/>
            <person name="Malik S.B."/>
            <person name="Logsdon J.M. Jr."/>
            <person name="Henze K."/>
            <person name="Gupta A."/>
            <person name="Wang C.C."/>
            <person name="Dunne R.L."/>
            <person name="Upcroft J.A."/>
            <person name="Upcroft P."/>
            <person name="White O."/>
            <person name="Salzberg S.L."/>
            <person name="Tang P."/>
            <person name="Chiu C.-H."/>
            <person name="Lee Y.-S."/>
            <person name="Embley T.M."/>
            <person name="Coombs G.H."/>
            <person name="Mottram J.C."/>
            <person name="Tachezy J."/>
            <person name="Fraser-Liggett C.M."/>
            <person name="Johnson P.J."/>
        </authorList>
    </citation>
    <scope>NUCLEOTIDE SEQUENCE [LARGE SCALE GENOMIC DNA]</scope>
    <source>
        <strain evidence="3">G3</strain>
    </source>
</reference>
<reference evidence="3" key="1">
    <citation type="submission" date="2006-10" db="EMBL/GenBank/DDBJ databases">
        <authorList>
            <person name="Amadeo P."/>
            <person name="Zhao Q."/>
            <person name="Wortman J."/>
            <person name="Fraser-Liggett C."/>
            <person name="Carlton J."/>
        </authorList>
    </citation>
    <scope>NUCLEOTIDE SEQUENCE</scope>
    <source>
        <strain evidence="3">G3</strain>
    </source>
</reference>
<dbReference type="GO" id="GO:0006886">
    <property type="term" value="P:intracellular protein transport"/>
    <property type="evidence" value="ECO:0000318"/>
    <property type="project" value="GO_Central"/>
</dbReference>
<dbReference type="SUPFAM" id="SSF52540">
    <property type="entry name" value="P-loop containing nucleoside triphosphate hydrolases"/>
    <property type="match status" value="1"/>
</dbReference>
<dbReference type="GO" id="GO:0012505">
    <property type="term" value="C:endomembrane system"/>
    <property type="evidence" value="ECO:0000318"/>
    <property type="project" value="GO_Central"/>
</dbReference>
<dbReference type="PROSITE" id="PS51419">
    <property type="entry name" value="RAB"/>
    <property type="match status" value="1"/>
</dbReference>
<feature type="region of interest" description="Disordered" evidence="2">
    <location>
        <begin position="174"/>
        <end position="198"/>
    </location>
</feature>
<dbReference type="InterPro" id="IPR001806">
    <property type="entry name" value="Small_GTPase"/>
</dbReference>
<dbReference type="SMART" id="SM00176">
    <property type="entry name" value="RAN"/>
    <property type="match status" value="1"/>
</dbReference>
<dbReference type="InterPro" id="IPR027417">
    <property type="entry name" value="P-loop_NTPase"/>
</dbReference>
<accession>A0A8U0WP29</accession>
<keyword evidence="1" id="KW-0547">Nucleotide-binding</keyword>
<feature type="compositionally biased region" description="Basic and acidic residues" evidence="2">
    <location>
        <begin position="187"/>
        <end position="198"/>
    </location>
</feature>
<dbReference type="SMART" id="SM00174">
    <property type="entry name" value="RHO"/>
    <property type="match status" value="1"/>
</dbReference>
<dbReference type="SMART" id="SM00175">
    <property type="entry name" value="RAB"/>
    <property type="match status" value="1"/>
</dbReference>
<dbReference type="GO" id="GO:0005525">
    <property type="term" value="F:GTP binding"/>
    <property type="evidence" value="ECO:0007669"/>
    <property type="project" value="InterPro"/>
</dbReference>
<dbReference type="Proteomes" id="UP000001542">
    <property type="component" value="Unassembled WGS sequence"/>
</dbReference>
<dbReference type="FunFam" id="3.40.50.300:FF:000823">
    <property type="entry name" value="Small GTPase RAB, putative"/>
    <property type="match status" value="1"/>
</dbReference>
<feature type="compositionally biased region" description="Polar residues" evidence="2">
    <location>
        <begin position="177"/>
        <end position="186"/>
    </location>
</feature>
<name>A0A8U0WP29_TRIV3</name>
<dbReference type="Gene3D" id="3.40.50.300">
    <property type="entry name" value="P-loop containing nucleotide triphosphate hydrolases"/>
    <property type="match status" value="1"/>
</dbReference>
<dbReference type="Pfam" id="PF00071">
    <property type="entry name" value="Ras"/>
    <property type="match status" value="1"/>
</dbReference>
<dbReference type="CDD" id="cd00154">
    <property type="entry name" value="Rab"/>
    <property type="match status" value="1"/>
</dbReference>
<evidence type="ECO:0000313" key="4">
    <source>
        <dbReference type="Proteomes" id="UP000001542"/>
    </source>
</evidence>
<dbReference type="PRINTS" id="PR00449">
    <property type="entry name" value="RASTRNSFRMNG"/>
</dbReference>
<protein>
    <submittedName>
        <fullName evidence="3">Small GTP-binding protein, putative</fullName>
    </submittedName>
</protein>
<dbReference type="PROSITE" id="PS51417">
    <property type="entry name" value="ARF"/>
    <property type="match status" value="1"/>
</dbReference>
<sequence length="198" mass="21996">MQESEEIKLVLVGHQYVGKTCIVRMATTGLFDEDTISTLGASYTSKTISIGKKEIRLQIWDTAGQERYRAMTPMYYRGAQVALVVYSVDNIESFKAIDTWIESLQESADPNIIIFVAGNKADLEDSRAVTTQQGEEKAKQHNAIFAEVSAKTGMGVDDLFNTIANTFLEKNRKAPAAQNQQNSVKISESKDNNKKKCC</sequence>
<keyword evidence="4" id="KW-1185">Reference proteome</keyword>
<organism evidence="3 4">
    <name type="scientific">Trichomonas vaginalis (strain ATCC PRA-98 / G3)</name>
    <dbReference type="NCBI Taxonomy" id="412133"/>
    <lineage>
        <taxon>Eukaryota</taxon>
        <taxon>Metamonada</taxon>
        <taxon>Parabasalia</taxon>
        <taxon>Trichomonadida</taxon>
        <taxon>Trichomonadidae</taxon>
        <taxon>Trichomonas</taxon>
    </lineage>
</organism>
<dbReference type="SMART" id="SM00177">
    <property type="entry name" value="ARF"/>
    <property type="match status" value="1"/>
</dbReference>
<evidence type="ECO:0000313" key="3">
    <source>
        <dbReference type="EMBL" id="EAX83888.1"/>
    </source>
</evidence>
<dbReference type="InterPro" id="IPR005225">
    <property type="entry name" value="Small_GTP-bd"/>
</dbReference>
<evidence type="ECO:0000256" key="2">
    <source>
        <dbReference type="SAM" id="MobiDB-lite"/>
    </source>
</evidence>
<gene>
    <name evidence="3" type="ORF">TVAG_060820</name>
</gene>
<dbReference type="SMR" id="A0A8U0WP29"/>
<dbReference type="OMA" id="KQDTFHT"/>
<dbReference type="PROSITE" id="PS51420">
    <property type="entry name" value="RHO"/>
    <property type="match status" value="1"/>
</dbReference>